<dbReference type="Proteomes" id="UP001283361">
    <property type="component" value="Unassembled WGS sequence"/>
</dbReference>
<protein>
    <submittedName>
        <fullName evidence="1">Uncharacterized protein</fullName>
    </submittedName>
</protein>
<organism evidence="1 2">
    <name type="scientific">Elysia crispata</name>
    <name type="common">lettuce slug</name>
    <dbReference type="NCBI Taxonomy" id="231223"/>
    <lineage>
        <taxon>Eukaryota</taxon>
        <taxon>Metazoa</taxon>
        <taxon>Spiralia</taxon>
        <taxon>Lophotrochozoa</taxon>
        <taxon>Mollusca</taxon>
        <taxon>Gastropoda</taxon>
        <taxon>Heterobranchia</taxon>
        <taxon>Euthyneura</taxon>
        <taxon>Panpulmonata</taxon>
        <taxon>Sacoglossa</taxon>
        <taxon>Placobranchoidea</taxon>
        <taxon>Plakobranchidae</taxon>
        <taxon>Elysia</taxon>
    </lineage>
</organism>
<reference evidence="1" key="1">
    <citation type="journal article" date="2023" name="G3 (Bethesda)">
        <title>A reference genome for the long-term kleptoplast-retaining sea slug Elysia crispata morphotype clarki.</title>
        <authorList>
            <person name="Eastman K.E."/>
            <person name="Pendleton A.L."/>
            <person name="Shaikh M.A."/>
            <person name="Suttiyut T."/>
            <person name="Ogas R."/>
            <person name="Tomko P."/>
            <person name="Gavelis G."/>
            <person name="Widhalm J.R."/>
            <person name="Wisecaver J.H."/>
        </authorList>
    </citation>
    <scope>NUCLEOTIDE SEQUENCE</scope>
    <source>
        <strain evidence="1">ECLA1</strain>
    </source>
</reference>
<evidence type="ECO:0000313" key="1">
    <source>
        <dbReference type="EMBL" id="KAK3780563.1"/>
    </source>
</evidence>
<evidence type="ECO:0000313" key="2">
    <source>
        <dbReference type="Proteomes" id="UP001283361"/>
    </source>
</evidence>
<dbReference type="EMBL" id="JAWDGP010002704">
    <property type="protein sequence ID" value="KAK3780563.1"/>
    <property type="molecule type" value="Genomic_DNA"/>
</dbReference>
<proteinExistence type="predicted"/>
<dbReference type="AlphaFoldDB" id="A0AAE1A3C3"/>
<accession>A0AAE1A3C3</accession>
<gene>
    <name evidence="1" type="ORF">RRG08_037503</name>
</gene>
<name>A0AAE1A3C3_9GAST</name>
<sequence length="123" mass="13413">MSMYRVILEDAENLIPTCHSQLKINFPGREEPTVTSPLLILLMYLRTSVAISLGTRNIGSKPGQIQSHVTSPASQVSSLADSCGCFNEETLAYEAPWGMEDLMQVYQTAVSDKGTAACGLWMV</sequence>
<keyword evidence="2" id="KW-1185">Reference proteome</keyword>
<comment type="caution">
    <text evidence="1">The sequence shown here is derived from an EMBL/GenBank/DDBJ whole genome shotgun (WGS) entry which is preliminary data.</text>
</comment>